<reference evidence="5" key="1">
    <citation type="submission" date="2021-01" db="EMBL/GenBank/DDBJ databases">
        <authorList>
            <consortium name="Genoscope - CEA"/>
            <person name="William W."/>
        </authorList>
    </citation>
    <scope>NUCLEOTIDE SEQUENCE</scope>
</reference>
<feature type="region of interest" description="Disordered" evidence="4">
    <location>
        <begin position="109"/>
        <end position="132"/>
    </location>
</feature>
<evidence type="ECO:0000256" key="1">
    <source>
        <dbReference type="ARBA" id="ARBA00008427"/>
    </source>
</evidence>
<evidence type="ECO:0000313" key="6">
    <source>
        <dbReference type="Proteomes" id="UP000692954"/>
    </source>
</evidence>
<comment type="similarity">
    <text evidence="1">Belongs to the eukaryotic ribosomal protein eL21 family.</text>
</comment>
<dbReference type="Proteomes" id="UP000692954">
    <property type="component" value="Unassembled WGS sequence"/>
</dbReference>
<keyword evidence="6" id="KW-1185">Reference proteome</keyword>
<evidence type="ECO:0000313" key="5">
    <source>
        <dbReference type="EMBL" id="CAD8066107.1"/>
    </source>
</evidence>
<comment type="caution">
    <text evidence="5">The sequence shown here is derived from an EMBL/GenBank/DDBJ whole genome shotgun (WGS) entry which is preliminary data.</text>
</comment>
<dbReference type="GO" id="GO:0003735">
    <property type="term" value="F:structural constituent of ribosome"/>
    <property type="evidence" value="ECO:0007669"/>
    <property type="project" value="InterPro"/>
</dbReference>
<feature type="compositionally biased region" description="Polar residues" evidence="4">
    <location>
        <begin position="122"/>
        <end position="131"/>
    </location>
</feature>
<evidence type="ECO:0008006" key="7">
    <source>
        <dbReference type="Google" id="ProtNLM"/>
    </source>
</evidence>
<keyword evidence="3" id="KW-0687">Ribonucleoprotein</keyword>
<protein>
    <recommendedName>
        <fullName evidence="7">60S ribosomal protein L21</fullName>
    </recommendedName>
</protein>
<dbReference type="GO" id="GO:1990904">
    <property type="term" value="C:ribonucleoprotein complex"/>
    <property type="evidence" value="ECO:0007669"/>
    <property type="project" value="UniProtKB-KW"/>
</dbReference>
<dbReference type="PANTHER" id="PTHR20981">
    <property type="entry name" value="60S RIBOSOMAL PROTEIN L21"/>
    <property type="match status" value="1"/>
</dbReference>
<dbReference type="FunFam" id="2.30.30.70:FF:000001">
    <property type="entry name" value="60S ribosomal protein L21"/>
    <property type="match status" value="1"/>
</dbReference>
<dbReference type="InterPro" id="IPR001147">
    <property type="entry name" value="Ribosomal_eL21"/>
</dbReference>
<keyword evidence="2" id="KW-0689">Ribosomal protein</keyword>
<dbReference type="GO" id="GO:0005840">
    <property type="term" value="C:ribosome"/>
    <property type="evidence" value="ECO:0007669"/>
    <property type="project" value="UniProtKB-KW"/>
</dbReference>
<feature type="compositionally biased region" description="Basic and acidic residues" evidence="4">
    <location>
        <begin position="109"/>
        <end position="121"/>
    </location>
</feature>
<evidence type="ECO:0000256" key="3">
    <source>
        <dbReference type="ARBA" id="ARBA00023274"/>
    </source>
</evidence>
<accession>A0A8S1LER3</accession>
<gene>
    <name evidence="5" type="ORF">PSON_ATCC_30995.1.T0210132</name>
</gene>
<dbReference type="Pfam" id="PF01157">
    <property type="entry name" value="Ribosomal_L21e"/>
    <property type="match status" value="1"/>
</dbReference>
<dbReference type="GO" id="GO:0006412">
    <property type="term" value="P:translation"/>
    <property type="evidence" value="ECO:0007669"/>
    <property type="project" value="InterPro"/>
</dbReference>
<dbReference type="AlphaFoldDB" id="A0A8S1LER3"/>
<proteinExistence type="inferred from homology"/>
<name>A0A8S1LER3_9CILI</name>
<evidence type="ECO:0000256" key="2">
    <source>
        <dbReference type="ARBA" id="ARBA00022980"/>
    </source>
</evidence>
<sequence>MTHSYGLKKGTRSKFAKPFRGHGNISIRKTLQTFKRGDFVDILVDGAQHKGVPFQYYHGRTARVFNVNPRGIGVSLQRRVRGRYVEKRFHVRADHLRPSKCRQEFVKRVQDNDKKKTEANKNKQVISTKRQPVQPRGATVVIPKQTTFQHPKAFVEII</sequence>
<dbReference type="OrthoDB" id="307981at2759"/>
<dbReference type="EMBL" id="CAJJDN010000021">
    <property type="protein sequence ID" value="CAD8066107.1"/>
    <property type="molecule type" value="Genomic_DNA"/>
</dbReference>
<dbReference type="FunFam" id="6.10.250.3260:FF:000001">
    <property type="entry name" value="60S ribosomal protein L21"/>
    <property type="match status" value="1"/>
</dbReference>
<organism evidence="5 6">
    <name type="scientific">Paramecium sonneborni</name>
    <dbReference type="NCBI Taxonomy" id="65129"/>
    <lineage>
        <taxon>Eukaryota</taxon>
        <taxon>Sar</taxon>
        <taxon>Alveolata</taxon>
        <taxon>Ciliophora</taxon>
        <taxon>Intramacronucleata</taxon>
        <taxon>Oligohymenophorea</taxon>
        <taxon>Peniculida</taxon>
        <taxon>Parameciidae</taxon>
        <taxon>Paramecium</taxon>
    </lineage>
</organism>
<evidence type="ECO:0000256" key="4">
    <source>
        <dbReference type="SAM" id="MobiDB-lite"/>
    </source>
</evidence>